<dbReference type="RefSeq" id="WP_244728440.1">
    <property type="nucleotide sequence ID" value="NZ_CP095045.1"/>
</dbReference>
<keyword evidence="7" id="KW-0067">ATP-binding</keyword>
<dbReference type="Gene3D" id="1.20.5.1930">
    <property type="match status" value="1"/>
</dbReference>
<dbReference type="Pfam" id="PF07730">
    <property type="entry name" value="HisKA_3"/>
    <property type="match status" value="1"/>
</dbReference>
<gene>
    <name evidence="12" type="ORF">MUN78_01975</name>
</gene>
<dbReference type="InterPro" id="IPR011712">
    <property type="entry name" value="Sig_transdc_His_kin_sub3_dim/P"/>
</dbReference>
<dbReference type="SUPFAM" id="SSF55874">
    <property type="entry name" value="ATPase domain of HSP90 chaperone/DNA topoisomerase II/histidine kinase"/>
    <property type="match status" value="1"/>
</dbReference>
<dbReference type="InterPro" id="IPR003594">
    <property type="entry name" value="HATPase_dom"/>
</dbReference>
<keyword evidence="10" id="KW-0812">Transmembrane</keyword>
<dbReference type="Pfam" id="PF02518">
    <property type="entry name" value="HATPase_c"/>
    <property type="match status" value="1"/>
</dbReference>
<reference evidence="12 13" key="1">
    <citation type="submission" date="2022-04" db="EMBL/GenBank/DDBJ databases">
        <title>Leucobacter sp. isolated from rhizosphere of garlic.</title>
        <authorList>
            <person name="Won M."/>
            <person name="Lee C.-M."/>
            <person name="Woen H.-Y."/>
            <person name="Kwon S.-W."/>
        </authorList>
    </citation>
    <scope>NUCLEOTIDE SEQUENCE [LARGE SCALE GENOMIC DNA]</scope>
    <source>
        <strain evidence="12 13">H21R-40</strain>
    </source>
</reference>
<dbReference type="EC" id="2.7.13.3" evidence="2"/>
<dbReference type="Proteomes" id="UP000831786">
    <property type="component" value="Chromosome"/>
</dbReference>
<keyword evidence="13" id="KW-1185">Reference proteome</keyword>
<keyword evidence="4" id="KW-0808">Transferase</keyword>
<dbReference type="InterPro" id="IPR005467">
    <property type="entry name" value="His_kinase_dom"/>
</dbReference>
<evidence type="ECO:0000256" key="5">
    <source>
        <dbReference type="ARBA" id="ARBA00022741"/>
    </source>
</evidence>
<feature type="transmembrane region" description="Helical" evidence="10">
    <location>
        <begin position="48"/>
        <end position="66"/>
    </location>
</feature>
<proteinExistence type="predicted"/>
<dbReference type="PROSITE" id="PS50109">
    <property type="entry name" value="HIS_KIN"/>
    <property type="match status" value="1"/>
</dbReference>
<keyword evidence="10" id="KW-1133">Transmembrane helix</keyword>
<evidence type="ECO:0000256" key="3">
    <source>
        <dbReference type="ARBA" id="ARBA00022553"/>
    </source>
</evidence>
<keyword evidence="3" id="KW-0597">Phosphoprotein</keyword>
<keyword evidence="6 12" id="KW-0418">Kinase</keyword>
<feature type="transmembrane region" description="Helical" evidence="10">
    <location>
        <begin position="108"/>
        <end position="127"/>
    </location>
</feature>
<dbReference type="Gene3D" id="3.30.565.10">
    <property type="entry name" value="Histidine kinase-like ATPase, C-terminal domain"/>
    <property type="match status" value="1"/>
</dbReference>
<dbReference type="PANTHER" id="PTHR24421:SF10">
    <property type="entry name" value="NITRATE_NITRITE SENSOR PROTEIN NARQ"/>
    <property type="match status" value="1"/>
</dbReference>
<accession>A0ABY4FMX4</accession>
<protein>
    <recommendedName>
        <fullName evidence="2">histidine kinase</fullName>
        <ecNumber evidence="2">2.7.13.3</ecNumber>
    </recommendedName>
</protein>
<feature type="region of interest" description="Disordered" evidence="9">
    <location>
        <begin position="256"/>
        <end position="325"/>
    </location>
</feature>
<evidence type="ECO:0000313" key="13">
    <source>
        <dbReference type="Proteomes" id="UP000831786"/>
    </source>
</evidence>
<evidence type="ECO:0000256" key="10">
    <source>
        <dbReference type="SAM" id="Phobius"/>
    </source>
</evidence>
<sequence>MTRQELRAGRARTPDLGARLVEAVLACAVVLVLCVVVLAAGERQASPGAFLAVVGFGALALLGAFAPRTALAVTVPGIFAYYAAGFPPLGMVLPAAAALYLAASRGRIPWAIGGAAVLLVVSTHFRLVDADPAARFTGYEYVTEIALAAAAIALGAAVRLARVRREQAARIAALVAAEQAHLARGRAHDARNRIARELHDTVGHQLTVVALHAAVAEEAVGRDDGALRAALRRVREANGRTLTELRAAVRLLRADDDGPTDAGLDAGPTDAGPTDAGSHDDGPDDAERRDAAARVDALRHPVPSRPASRRRAPQDDAPGAAGSASAVPAAALEQALGLNALLGTAREAGIAADAAIDVAPGLGPIPSETVAAAQRILTEATTNALRHARATRLRIAVRLRPGRFEAELVDDGVGCTTAELGSGHGVAGMRERARQLGGSVRVEATPGLGCAVRLALPLGAERPGARAAGADA</sequence>
<evidence type="ECO:0000256" key="9">
    <source>
        <dbReference type="SAM" id="MobiDB-lite"/>
    </source>
</evidence>
<dbReference type="EMBL" id="CP095045">
    <property type="protein sequence ID" value="UOQ57634.1"/>
    <property type="molecule type" value="Genomic_DNA"/>
</dbReference>
<evidence type="ECO:0000256" key="8">
    <source>
        <dbReference type="ARBA" id="ARBA00023012"/>
    </source>
</evidence>
<evidence type="ECO:0000313" key="12">
    <source>
        <dbReference type="EMBL" id="UOQ57634.1"/>
    </source>
</evidence>
<dbReference type="PANTHER" id="PTHR24421">
    <property type="entry name" value="NITRATE/NITRITE SENSOR PROTEIN NARX-RELATED"/>
    <property type="match status" value="1"/>
</dbReference>
<evidence type="ECO:0000259" key="11">
    <source>
        <dbReference type="PROSITE" id="PS50109"/>
    </source>
</evidence>
<evidence type="ECO:0000256" key="4">
    <source>
        <dbReference type="ARBA" id="ARBA00022679"/>
    </source>
</evidence>
<keyword evidence="8" id="KW-0902">Two-component regulatory system</keyword>
<feature type="transmembrane region" description="Helical" evidence="10">
    <location>
        <begin position="78"/>
        <end position="101"/>
    </location>
</feature>
<evidence type="ECO:0000256" key="7">
    <source>
        <dbReference type="ARBA" id="ARBA00022840"/>
    </source>
</evidence>
<dbReference type="CDD" id="cd16917">
    <property type="entry name" value="HATPase_UhpB-NarQ-NarX-like"/>
    <property type="match status" value="1"/>
</dbReference>
<feature type="compositionally biased region" description="Low complexity" evidence="9">
    <location>
        <begin position="315"/>
        <end position="325"/>
    </location>
</feature>
<evidence type="ECO:0000256" key="2">
    <source>
        <dbReference type="ARBA" id="ARBA00012438"/>
    </source>
</evidence>
<organism evidence="12 13">
    <name type="scientific">Leucobacter allii</name>
    <dbReference type="NCBI Taxonomy" id="2932247"/>
    <lineage>
        <taxon>Bacteria</taxon>
        <taxon>Bacillati</taxon>
        <taxon>Actinomycetota</taxon>
        <taxon>Actinomycetes</taxon>
        <taxon>Micrococcales</taxon>
        <taxon>Microbacteriaceae</taxon>
        <taxon>Leucobacter</taxon>
    </lineage>
</organism>
<dbReference type="InterPro" id="IPR036890">
    <property type="entry name" value="HATPase_C_sf"/>
</dbReference>
<feature type="transmembrane region" description="Helical" evidence="10">
    <location>
        <begin position="20"/>
        <end position="41"/>
    </location>
</feature>
<name>A0ABY4FMX4_9MICO</name>
<dbReference type="GO" id="GO:0016301">
    <property type="term" value="F:kinase activity"/>
    <property type="evidence" value="ECO:0007669"/>
    <property type="project" value="UniProtKB-KW"/>
</dbReference>
<keyword evidence="10" id="KW-0472">Membrane</keyword>
<keyword evidence="5" id="KW-0547">Nucleotide-binding</keyword>
<evidence type="ECO:0000256" key="1">
    <source>
        <dbReference type="ARBA" id="ARBA00000085"/>
    </source>
</evidence>
<comment type="catalytic activity">
    <reaction evidence="1">
        <text>ATP + protein L-histidine = ADP + protein N-phospho-L-histidine.</text>
        <dbReference type="EC" id="2.7.13.3"/>
    </reaction>
</comment>
<feature type="domain" description="Histidine kinase" evidence="11">
    <location>
        <begin position="374"/>
        <end position="460"/>
    </location>
</feature>
<feature type="compositionally biased region" description="Basic and acidic residues" evidence="9">
    <location>
        <begin position="277"/>
        <end position="299"/>
    </location>
</feature>
<dbReference type="InterPro" id="IPR050482">
    <property type="entry name" value="Sensor_HK_TwoCompSys"/>
</dbReference>
<feature type="transmembrane region" description="Helical" evidence="10">
    <location>
        <begin position="139"/>
        <end position="161"/>
    </location>
</feature>
<dbReference type="SMART" id="SM00387">
    <property type="entry name" value="HATPase_c"/>
    <property type="match status" value="1"/>
</dbReference>
<evidence type="ECO:0000256" key="6">
    <source>
        <dbReference type="ARBA" id="ARBA00022777"/>
    </source>
</evidence>